<dbReference type="Proteomes" id="UP000198729">
    <property type="component" value="Unassembled WGS sequence"/>
</dbReference>
<dbReference type="RefSeq" id="WP_090288578.1">
    <property type="nucleotide sequence ID" value="NZ_FMWO01000102.1"/>
</dbReference>
<name>A0A1G5SJ28_9PROT</name>
<reference evidence="1 2" key="1">
    <citation type="submission" date="2016-10" db="EMBL/GenBank/DDBJ databases">
        <authorList>
            <person name="de Groot N.N."/>
        </authorList>
    </citation>
    <scope>NUCLEOTIDE SEQUENCE [LARGE SCALE GENOMIC DNA]</scope>
    <source>
        <strain evidence="1">1</strain>
    </source>
</reference>
<sequence length="160" mass="16669">MLTTAASAEVIPGTNLSIDFHSGHVVGAGRNINMIRIPVTDINTGQTALYDATFKFTFLLNQGFVFEKISSVAPSLPNPVRSADITPGLYRTQSGLCLLLEGPTLLNQSRSLYTFRGIGGTVSGINCGSGANFSAQIVSGSAAGHPDIGGRDVVPSLTEN</sequence>
<accession>A0A1G5SJ28</accession>
<evidence type="ECO:0000313" key="1">
    <source>
        <dbReference type="EMBL" id="SCZ87138.1"/>
    </source>
</evidence>
<dbReference type="STRING" id="51642.NSMM_90105"/>
<gene>
    <name evidence="1" type="ORF">NSMM_90105</name>
</gene>
<dbReference type="EMBL" id="FMWO01000102">
    <property type="protein sequence ID" value="SCZ87138.1"/>
    <property type="molecule type" value="Genomic_DNA"/>
</dbReference>
<evidence type="ECO:0000313" key="2">
    <source>
        <dbReference type="Proteomes" id="UP000198729"/>
    </source>
</evidence>
<protein>
    <submittedName>
        <fullName evidence="1">Uncharacterized protein</fullName>
    </submittedName>
</protein>
<dbReference type="AlphaFoldDB" id="A0A1G5SJ28"/>
<proteinExistence type="predicted"/>
<keyword evidence="2" id="KW-1185">Reference proteome</keyword>
<dbReference type="OrthoDB" id="7061822at2"/>
<organism evidence="1 2">
    <name type="scientific">Nitrosomonas mobilis</name>
    <dbReference type="NCBI Taxonomy" id="51642"/>
    <lineage>
        <taxon>Bacteria</taxon>
        <taxon>Pseudomonadati</taxon>
        <taxon>Pseudomonadota</taxon>
        <taxon>Betaproteobacteria</taxon>
        <taxon>Nitrosomonadales</taxon>
        <taxon>Nitrosomonadaceae</taxon>
        <taxon>Nitrosomonas</taxon>
    </lineage>
</organism>